<name>A0A0D6B7H5_RHOSU</name>
<evidence type="ECO:0000313" key="2">
    <source>
        <dbReference type="Proteomes" id="UP000064912"/>
    </source>
</evidence>
<gene>
    <name evidence="1" type="ORF">NHU_03537</name>
</gene>
<reference evidence="1 2" key="1">
    <citation type="submission" date="2015-02" db="EMBL/GenBank/DDBJ databases">
        <title>Genome sequene of Rhodovulum sulfidophilum DSM 2351.</title>
        <authorList>
            <person name="Nagao N."/>
        </authorList>
    </citation>
    <scope>NUCLEOTIDE SEQUENCE [LARGE SCALE GENOMIC DNA]</scope>
    <source>
        <strain evidence="1 2">DSM 2351</strain>
    </source>
</reference>
<dbReference type="EMBL" id="AP014800">
    <property type="protein sequence ID" value="BAQ70669.1"/>
    <property type="molecule type" value="Genomic_DNA"/>
</dbReference>
<dbReference type="KEGG" id="rsu:NHU_03537"/>
<accession>A0A0D6B7H5</accession>
<protein>
    <submittedName>
        <fullName evidence="1">Uncharacterized protein</fullName>
    </submittedName>
</protein>
<proteinExistence type="predicted"/>
<dbReference type="AlphaFoldDB" id="A0A0D6B7H5"/>
<organism evidence="1 2">
    <name type="scientific">Rhodovulum sulfidophilum</name>
    <name type="common">Rhodobacter sulfidophilus</name>
    <dbReference type="NCBI Taxonomy" id="35806"/>
    <lineage>
        <taxon>Bacteria</taxon>
        <taxon>Pseudomonadati</taxon>
        <taxon>Pseudomonadota</taxon>
        <taxon>Alphaproteobacteria</taxon>
        <taxon>Rhodobacterales</taxon>
        <taxon>Paracoccaceae</taxon>
        <taxon>Rhodovulum</taxon>
    </lineage>
</organism>
<sequence>MTDMPPTIPIICGKVRRNPKFAPDAISMRLFGPGVTVVTNAKPRRALRIAKLIARASDIAGAQQYLEQVATYRLTFQPRT</sequence>
<dbReference type="Proteomes" id="UP000064912">
    <property type="component" value="Chromosome"/>
</dbReference>
<evidence type="ECO:0000313" key="1">
    <source>
        <dbReference type="EMBL" id="BAQ70669.1"/>
    </source>
</evidence>